<evidence type="ECO:0000313" key="3">
    <source>
        <dbReference type="Proteomes" id="UP000807342"/>
    </source>
</evidence>
<name>A0A9P6BVI9_9AGAR</name>
<gene>
    <name evidence="2" type="ORF">P691DRAFT_768790</name>
</gene>
<evidence type="ECO:0000313" key="2">
    <source>
        <dbReference type="EMBL" id="KAF9439824.1"/>
    </source>
</evidence>
<dbReference type="OrthoDB" id="3366139at2759"/>
<feature type="region of interest" description="Disordered" evidence="1">
    <location>
        <begin position="1"/>
        <end position="41"/>
    </location>
</feature>
<evidence type="ECO:0000256" key="1">
    <source>
        <dbReference type="SAM" id="MobiDB-lite"/>
    </source>
</evidence>
<dbReference type="EMBL" id="MU153331">
    <property type="protein sequence ID" value="KAF9439824.1"/>
    <property type="molecule type" value="Genomic_DNA"/>
</dbReference>
<comment type="caution">
    <text evidence="2">The sequence shown here is derived from an EMBL/GenBank/DDBJ whole genome shotgun (WGS) entry which is preliminary data.</text>
</comment>
<dbReference type="AlphaFoldDB" id="A0A9P6BVI9"/>
<reference evidence="2" key="1">
    <citation type="submission" date="2020-11" db="EMBL/GenBank/DDBJ databases">
        <authorList>
            <consortium name="DOE Joint Genome Institute"/>
            <person name="Ahrendt S."/>
            <person name="Riley R."/>
            <person name="Andreopoulos W."/>
            <person name="Labutti K."/>
            <person name="Pangilinan J."/>
            <person name="Ruiz-Duenas F.J."/>
            <person name="Barrasa J.M."/>
            <person name="Sanchez-Garcia M."/>
            <person name="Camarero S."/>
            <person name="Miyauchi S."/>
            <person name="Serrano A."/>
            <person name="Linde D."/>
            <person name="Babiker R."/>
            <person name="Drula E."/>
            <person name="Ayuso-Fernandez I."/>
            <person name="Pacheco R."/>
            <person name="Padilla G."/>
            <person name="Ferreira P."/>
            <person name="Barriuso J."/>
            <person name="Kellner H."/>
            <person name="Castanera R."/>
            <person name="Alfaro M."/>
            <person name="Ramirez L."/>
            <person name="Pisabarro A.G."/>
            <person name="Kuo A."/>
            <person name="Tritt A."/>
            <person name="Lipzen A."/>
            <person name="He G."/>
            <person name="Yan M."/>
            <person name="Ng V."/>
            <person name="Cullen D."/>
            <person name="Martin F."/>
            <person name="Rosso M.-N."/>
            <person name="Henrissat B."/>
            <person name="Hibbett D."/>
            <person name="Martinez A.T."/>
            <person name="Grigoriev I.V."/>
        </authorList>
    </citation>
    <scope>NUCLEOTIDE SEQUENCE</scope>
    <source>
        <strain evidence="2">MF-IS2</strain>
    </source>
</reference>
<protein>
    <submittedName>
        <fullName evidence="2">Uncharacterized protein</fullName>
    </submittedName>
</protein>
<sequence length="73" mass="7976">MTLSKLERMTFSLPSGTSSVNATPTKCGLVPPPSPGSKLDGTELIHRSSKRVKEAGGLRDVREIIRRELELQD</sequence>
<proteinExistence type="predicted"/>
<feature type="compositionally biased region" description="Polar residues" evidence="1">
    <location>
        <begin position="12"/>
        <end position="24"/>
    </location>
</feature>
<organism evidence="2 3">
    <name type="scientific">Macrolepiota fuliginosa MF-IS2</name>
    <dbReference type="NCBI Taxonomy" id="1400762"/>
    <lineage>
        <taxon>Eukaryota</taxon>
        <taxon>Fungi</taxon>
        <taxon>Dikarya</taxon>
        <taxon>Basidiomycota</taxon>
        <taxon>Agaricomycotina</taxon>
        <taxon>Agaricomycetes</taxon>
        <taxon>Agaricomycetidae</taxon>
        <taxon>Agaricales</taxon>
        <taxon>Agaricineae</taxon>
        <taxon>Agaricaceae</taxon>
        <taxon>Macrolepiota</taxon>
    </lineage>
</organism>
<keyword evidence="3" id="KW-1185">Reference proteome</keyword>
<dbReference type="Proteomes" id="UP000807342">
    <property type="component" value="Unassembled WGS sequence"/>
</dbReference>
<accession>A0A9P6BVI9</accession>